<dbReference type="AlphaFoldDB" id="A0AAE3KAQ5"/>
<dbReference type="Pfam" id="PF14872">
    <property type="entry name" value="GHL5"/>
    <property type="match status" value="1"/>
</dbReference>
<keyword evidence="2" id="KW-1185">Reference proteome</keyword>
<evidence type="ECO:0000313" key="1">
    <source>
        <dbReference type="EMBL" id="MCL9818470.1"/>
    </source>
</evidence>
<reference evidence="1" key="2">
    <citation type="submission" date="2022-02" db="EMBL/GenBank/DDBJ databases">
        <authorList>
            <person name="Elcheninov A.G."/>
            <person name="Sorokin D.Y."/>
            <person name="Kublanov I.V."/>
        </authorList>
    </citation>
    <scope>NUCLEOTIDE SEQUENCE</scope>
    <source>
        <strain evidence="1">AArc-St2</strain>
    </source>
</reference>
<dbReference type="Gene3D" id="3.20.20.80">
    <property type="entry name" value="Glycosidases"/>
    <property type="match status" value="1"/>
</dbReference>
<dbReference type="SUPFAM" id="SSF51445">
    <property type="entry name" value="(Trans)glycosidases"/>
    <property type="match status" value="1"/>
</dbReference>
<accession>A0AAE3KAQ5</accession>
<organism evidence="1 2">
    <name type="scientific">Natronocalculus amylovorans</name>
    <dbReference type="NCBI Taxonomy" id="2917812"/>
    <lineage>
        <taxon>Archaea</taxon>
        <taxon>Methanobacteriati</taxon>
        <taxon>Methanobacteriota</taxon>
        <taxon>Stenosarchaea group</taxon>
        <taxon>Halobacteria</taxon>
        <taxon>Halobacteriales</taxon>
        <taxon>Haloferacaceae</taxon>
        <taxon>Natronocalculus</taxon>
    </lineage>
</organism>
<name>A0AAE3KAQ5_9EURY</name>
<evidence type="ECO:0000313" key="2">
    <source>
        <dbReference type="Proteomes" id="UP001203207"/>
    </source>
</evidence>
<reference evidence="1" key="1">
    <citation type="journal article" date="2022" name="Syst. Appl. Microbiol.">
        <title>Natronocalculus amylovorans gen. nov., sp. nov., and Natranaeroarchaeum aerophilus sp. nov., dominant culturable amylolytic natronoarchaea from hypersaline soda lakes in southwestern Siberia.</title>
        <authorList>
            <person name="Sorokin D.Y."/>
            <person name="Elcheninov A.G."/>
            <person name="Khizhniak T.V."/>
            <person name="Koenen M."/>
            <person name="Bale N.J."/>
            <person name="Damste J.S.S."/>
            <person name="Kublanov I.V."/>
        </authorList>
    </citation>
    <scope>NUCLEOTIDE SEQUENCE</scope>
    <source>
        <strain evidence="1">AArc-St2</strain>
    </source>
</reference>
<dbReference type="InterPro" id="IPR013783">
    <property type="entry name" value="Ig-like_fold"/>
</dbReference>
<sequence>MTQNTSPTLCSDQTAELIAWHTDVTETATSEFDAAETLSTRLGSHVNVDGTVTIGFWTPELTEADVPEADVYLELYTPTGSVDLTTDETAAFDRHQVPVRQHEDYTWAVVDNVSAGTRQQLGTLYQLVYKRPTPGEALARESDLGDEEWGVIPDPLADSVPFGVYAPSEIYDMQHLQANRADRDYFASIGTDAERVATSEDDGLPRVDPAVSMLEIHPGTATEAGSLGGLARKYETIGEKLQTGEALTPAERNFVGYDAIQLMPTEPITQNPDLHDYWTPQQLDRSTDAQSIEVKIGNPEMINWGYDIVVSAFSATNPAILESNRPDELVDFIAACHNLPEPIKVVFDIALGHADNGSIPLLSEHFFEGPGMYGKHLDYTEPTVRAILLELQRRKMDLGADGIRVDGAQDFRYWDPEREEMIHDDAYLAKMDAITQEVAGTEYRPWMIYEDGRPWPQEDWELASTYRTLIEQHPHAFQWSPVTFAHNTPALLTFWATKWWRVKEVAEFGSQWITGVANHDTIRRGTQTEVGDAWNAPQENPHLAETLPETLNEAYNSPAATMLFYCFMPGVPMDFVGANMRSPWGFIRDTDPAWNVKVVAEEAYLVDWQIPDDVYGDDRFFGGLKSLGFTEKDDLRMFIRALLSAVDLTDYDLDAIATVLSTLETPFGKEITADDLETFAYAWMEDIHHYANLSHWADEQDDERTAFDLAVREFRHERPWLRSDIDHEGNEAYGYRHPTNGTVLYYGLRESPDGDEQLLFAANMEGPPIEVSPEILADEIADLPTDGWEPALAAPAVATGADRDSVTLGNVQSIVWRRSL</sequence>
<dbReference type="InterPro" id="IPR017853">
    <property type="entry name" value="GH"/>
</dbReference>
<dbReference type="Proteomes" id="UP001203207">
    <property type="component" value="Unassembled WGS sequence"/>
</dbReference>
<dbReference type="EMBL" id="JAKRVX010000012">
    <property type="protein sequence ID" value="MCL9818470.1"/>
    <property type="molecule type" value="Genomic_DNA"/>
</dbReference>
<dbReference type="InterPro" id="IPR029457">
    <property type="entry name" value="GHL5"/>
</dbReference>
<proteinExistence type="predicted"/>
<dbReference type="CDD" id="cd00551">
    <property type="entry name" value="AmyAc_family"/>
    <property type="match status" value="1"/>
</dbReference>
<comment type="caution">
    <text evidence="1">The sequence shown here is derived from an EMBL/GenBank/DDBJ whole genome shotgun (WGS) entry which is preliminary data.</text>
</comment>
<dbReference type="RefSeq" id="WP_250586201.1">
    <property type="nucleotide sequence ID" value="NZ_JAKRVX010000012.1"/>
</dbReference>
<dbReference type="Gene3D" id="2.60.40.10">
    <property type="entry name" value="Immunoglobulins"/>
    <property type="match status" value="1"/>
</dbReference>
<protein>
    <recommendedName>
        <fullName evidence="3">Alpha-amylase</fullName>
    </recommendedName>
</protein>
<gene>
    <name evidence="1" type="ORF">AArcSt2_16145</name>
</gene>
<evidence type="ECO:0008006" key="3">
    <source>
        <dbReference type="Google" id="ProtNLM"/>
    </source>
</evidence>